<dbReference type="GO" id="GO:0016020">
    <property type="term" value="C:membrane"/>
    <property type="evidence" value="ECO:0007669"/>
    <property type="project" value="TreeGrafter"/>
</dbReference>
<evidence type="ECO:0000313" key="4">
    <source>
        <dbReference type="EMBL" id="KCV67726.1"/>
    </source>
</evidence>
<dbReference type="Proteomes" id="UP000030693">
    <property type="component" value="Unassembled WGS sequence"/>
</dbReference>
<protein>
    <recommendedName>
        <fullName evidence="6">NAD(P)-binding protein</fullName>
    </recommendedName>
</protein>
<proteinExistence type="inferred from homology"/>
<name>A0A058Z0Q8_FONAL</name>
<keyword evidence="3" id="KW-0812">Transmembrane</keyword>
<dbReference type="OMA" id="VIKGWRP"/>
<dbReference type="STRING" id="691883.A0A058Z0Q8"/>
<dbReference type="PANTHER" id="PTHR44196:SF1">
    <property type="entry name" value="DEHYDROGENASE_REDUCTASE SDR FAMILY MEMBER 7B"/>
    <property type="match status" value="1"/>
</dbReference>
<gene>
    <name evidence="4" type="ORF">H696_05834</name>
</gene>
<dbReference type="RefSeq" id="XP_009497910.1">
    <property type="nucleotide sequence ID" value="XM_009499635.1"/>
</dbReference>
<evidence type="ECO:0000256" key="1">
    <source>
        <dbReference type="ARBA" id="ARBA00006484"/>
    </source>
</evidence>
<evidence type="ECO:0000256" key="3">
    <source>
        <dbReference type="SAM" id="Phobius"/>
    </source>
</evidence>
<dbReference type="SUPFAM" id="SSF51735">
    <property type="entry name" value="NAD(P)-binding Rossmann-fold domains"/>
    <property type="match status" value="1"/>
</dbReference>
<dbReference type="PANTHER" id="PTHR44196">
    <property type="entry name" value="DEHYDROGENASE/REDUCTASE SDR FAMILY MEMBER 7B"/>
    <property type="match status" value="1"/>
</dbReference>
<dbReference type="Pfam" id="PF00106">
    <property type="entry name" value="adh_short"/>
    <property type="match status" value="1"/>
</dbReference>
<evidence type="ECO:0000256" key="2">
    <source>
        <dbReference type="ARBA" id="ARBA00023002"/>
    </source>
</evidence>
<evidence type="ECO:0008006" key="6">
    <source>
        <dbReference type="Google" id="ProtNLM"/>
    </source>
</evidence>
<dbReference type="InterPro" id="IPR002347">
    <property type="entry name" value="SDR_fam"/>
</dbReference>
<keyword evidence="3" id="KW-0472">Membrane</keyword>
<dbReference type="AlphaFoldDB" id="A0A058Z0Q8"/>
<keyword evidence="2" id="KW-0560">Oxidoreductase</keyword>
<reference evidence="4" key="1">
    <citation type="submission" date="2013-04" db="EMBL/GenBank/DDBJ databases">
        <title>The Genome Sequence of Fonticula alba ATCC 38817.</title>
        <authorList>
            <consortium name="The Broad Institute Genomics Platform"/>
            <person name="Russ C."/>
            <person name="Cuomo C."/>
            <person name="Burger G."/>
            <person name="Gray M.W."/>
            <person name="Holland P.W.H."/>
            <person name="King N."/>
            <person name="Lang F.B.F."/>
            <person name="Roger A.J."/>
            <person name="Ruiz-Trillo I."/>
            <person name="Brown M."/>
            <person name="Walker B."/>
            <person name="Young S."/>
            <person name="Zeng Q."/>
            <person name="Gargeya S."/>
            <person name="Fitzgerald M."/>
            <person name="Haas B."/>
            <person name="Abouelleil A."/>
            <person name="Allen A.W."/>
            <person name="Alvarado L."/>
            <person name="Arachchi H.M."/>
            <person name="Berlin A.M."/>
            <person name="Chapman S.B."/>
            <person name="Gainer-Dewar J."/>
            <person name="Goldberg J."/>
            <person name="Griggs A."/>
            <person name="Gujja S."/>
            <person name="Hansen M."/>
            <person name="Howarth C."/>
            <person name="Imamovic A."/>
            <person name="Ireland A."/>
            <person name="Larimer J."/>
            <person name="McCowan C."/>
            <person name="Murphy C."/>
            <person name="Pearson M."/>
            <person name="Poon T.W."/>
            <person name="Priest M."/>
            <person name="Roberts A."/>
            <person name="Saif S."/>
            <person name="Shea T."/>
            <person name="Sisk P."/>
            <person name="Sykes S."/>
            <person name="Wortman J."/>
            <person name="Nusbaum C."/>
            <person name="Birren B."/>
        </authorList>
    </citation>
    <scope>NUCLEOTIDE SEQUENCE [LARGE SCALE GENOMIC DNA]</scope>
    <source>
        <strain evidence="4">ATCC 38817</strain>
    </source>
</reference>
<dbReference type="GeneID" id="20530559"/>
<sequence>MTYFSQHLVQTFCVFFFSIVNLVLSPVLFFLERRRAQKIIARRNPAGFTSIFITGAGNGIGRELVRSYARPGVHLSIIDMNKEALANAAKDATDRGATVTSEVVDVRDAQAMREFILAADAEHPIDLVFANAGIAAMSSNTDPKYTLHDSFTDITQVNCQGVWNTIFPLVSNMCDRSGRAGAFSSQVVLMSSLSAMMPIFSAPDYAAGKAMVCSAGRSLRRYCEIYNVGVTVITPGFVRTSLIPQNVELPMLLEVGHAVSNIVTGVERNAGLVAFPNMVYFVTSTLGGMSDIGFDTLSKKANLLSAGIARRFFPAGWSADSPPTPVALSDGTTGTGTGSASAFITSGWSNFQQKAKAGVVKAGSKLD</sequence>
<feature type="transmembrane region" description="Helical" evidence="3">
    <location>
        <begin position="12"/>
        <end position="31"/>
    </location>
</feature>
<dbReference type="InterPro" id="IPR036291">
    <property type="entry name" value="NAD(P)-bd_dom_sf"/>
</dbReference>
<accession>A0A058Z0Q8</accession>
<dbReference type="PRINTS" id="PR00081">
    <property type="entry name" value="GDHRDH"/>
</dbReference>
<evidence type="ECO:0000313" key="5">
    <source>
        <dbReference type="Proteomes" id="UP000030693"/>
    </source>
</evidence>
<organism evidence="4">
    <name type="scientific">Fonticula alba</name>
    <name type="common">Slime mold</name>
    <dbReference type="NCBI Taxonomy" id="691883"/>
    <lineage>
        <taxon>Eukaryota</taxon>
        <taxon>Rotosphaerida</taxon>
        <taxon>Fonticulaceae</taxon>
        <taxon>Fonticula</taxon>
    </lineage>
</organism>
<comment type="similarity">
    <text evidence="1">Belongs to the short-chain dehydrogenases/reductases (SDR) family.</text>
</comment>
<dbReference type="Gene3D" id="3.40.50.720">
    <property type="entry name" value="NAD(P)-binding Rossmann-like Domain"/>
    <property type="match status" value="1"/>
</dbReference>
<keyword evidence="3" id="KW-1133">Transmembrane helix</keyword>
<dbReference type="OrthoDB" id="6251714at2759"/>
<dbReference type="GO" id="GO:0016491">
    <property type="term" value="F:oxidoreductase activity"/>
    <property type="evidence" value="ECO:0007669"/>
    <property type="project" value="UniProtKB-KW"/>
</dbReference>
<dbReference type="EMBL" id="KB932214">
    <property type="protein sequence ID" value="KCV67726.1"/>
    <property type="molecule type" value="Genomic_DNA"/>
</dbReference>
<dbReference type="eggNOG" id="KOG1014">
    <property type="taxonomic scope" value="Eukaryota"/>
</dbReference>
<keyword evidence="5" id="KW-1185">Reference proteome</keyword>